<feature type="compositionally biased region" description="Basic and acidic residues" evidence="7">
    <location>
        <begin position="101"/>
        <end position="112"/>
    </location>
</feature>
<proteinExistence type="inferred from homology"/>
<dbReference type="AlphaFoldDB" id="A0A7D9DUB7"/>
<dbReference type="EMBL" id="CACRXK020002468">
    <property type="protein sequence ID" value="CAB3994455.1"/>
    <property type="molecule type" value="Genomic_DNA"/>
</dbReference>
<dbReference type="FunFam" id="4.10.1040.10:FF:000001">
    <property type="entry name" value="doublesex- and mab-3-related transcription factor 1"/>
    <property type="match status" value="1"/>
</dbReference>
<feature type="region of interest" description="Disordered" evidence="7">
    <location>
        <begin position="1"/>
        <end position="20"/>
    </location>
</feature>
<dbReference type="InterPro" id="IPR005173">
    <property type="entry name" value="DMA"/>
</dbReference>
<dbReference type="PANTHER" id="PTHR12322:SF53">
    <property type="entry name" value="DOUBLESEX-MAB RELATED 11E"/>
    <property type="match status" value="1"/>
</dbReference>
<gene>
    <name evidence="8" type="ORF">PACLA_8A002867</name>
</gene>
<evidence type="ECO:0000256" key="5">
    <source>
        <dbReference type="ARBA" id="ARBA00023242"/>
    </source>
</evidence>
<dbReference type="Gene3D" id="4.10.1040.10">
    <property type="entry name" value="DM DNA-binding domain"/>
    <property type="match status" value="1"/>
</dbReference>
<dbReference type="GO" id="GO:0007548">
    <property type="term" value="P:sex differentiation"/>
    <property type="evidence" value="ECO:0007669"/>
    <property type="project" value="TreeGrafter"/>
</dbReference>
<evidence type="ECO:0000313" key="9">
    <source>
        <dbReference type="Proteomes" id="UP001152795"/>
    </source>
</evidence>
<comment type="caution">
    <text evidence="8">The sequence shown here is derived from an EMBL/GenBank/DDBJ whole genome shotgun (WGS) entry which is preliminary data.</text>
</comment>
<keyword evidence="4 6" id="KW-0238">DNA-binding</keyword>
<keyword evidence="9" id="KW-1185">Reference proteome</keyword>
<evidence type="ECO:0000256" key="3">
    <source>
        <dbReference type="ARBA" id="ARBA00022833"/>
    </source>
</evidence>
<dbReference type="Pfam" id="PF00751">
    <property type="entry name" value="DM"/>
    <property type="match status" value="1"/>
</dbReference>
<comment type="subcellular location">
    <subcellularLocation>
        <location evidence="6">Nucleus</location>
    </subcellularLocation>
</comment>
<feature type="DNA-binding region" description="DM" evidence="6">
    <location>
        <begin position="24"/>
        <end position="71"/>
    </location>
</feature>
<keyword evidence="3 6" id="KW-0862">Zinc</keyword>
<dbReference type="GO" id="GO:0005634">
    <property type="term" value="C:nucleus"/>
    <property type="evidence" value="ECO:0007669"/>
    <property type="project" value="UniProtKB-SubCell"/>
</dbReference>
<dbReference type="InterPro" id="IPR001275">
    <property type="entry name" value="DM_DNA-bd"/>
</dbReference>
<feature type="region of interest" description="Disordered" evidence="7">
    <location>
        <begin position="94"/>
        <end position="169"/>
    </location>
</feature>
<accession>A0A7D9DUB7</accession>
<dbReference type="InterPro" id="IPR026607">
    <property type="entry name" value="DMRT"/>
</dbReference>
<evidence type="ECO:0000256" key="7">
    <source>
        <dbReference type="SAM" id="MobiDB-lite"/>
    </source>
</evidence>
<name>A0A7D9DUB7_PARCT</name>
<dbReference type="GO" id="GO:0000978">
    <property type="term" value="F:RNA polymerase II cis-regulatory region sequence-specific DNA binding"/>
    <property type="evidence" value="ECO:0007669"/>
    <property type="project" value="TreeGrafter"/>
</dbReference>
<dbReference type="SMART" id="SM00301">
    <property type="entry name" value="DM"/>
    <property type="match status" value="1"/>
</dbReference>
<protein>
    <submittedName>
        <fullName evidence="8">Doublesex and mab-3 related transcription factor 3, truncated-like</fullName>
    </submittedName>
</protein>
<dbReference type="Pfam" id="PF03474">
    <property type="entry name" value="DMA"/>
    <property type="match status" value="1"/>
</dbReference>
<evidence type="ECO:0000256" key="1">
    <source>
        <dbReference type="ARBA" id="ARBA00006834"/>
    </source>
</evidence>
<organism evidence="8 9">
    <name type="scientific">Paramuricea clavata</name>
    <name type="common">Red gorgonian</name>
    <name type="synonym">Violescent sea-whip</name>
    <dbReference type="NCBI Taxonomy" id="317549"/>
    <lineage>
        <taxon>Eukaryota</taxon>
        <taxon>Metazoa</taxon>
        <taxon>Cnidaria</taxon>
        <taxon>Anthozoa</taxon>
        <taxon>Octocorallia</taxon>
        <taxon>Malacalcyonacea</taxon>
        <taxon>Plexauridae</taxon>
        <taxon>Paramuricea</taxon>
    </lineage>
</organism>
<dbReference type="PANTHER" id="PTHR12322">
    <property type="entry name" value="DOUBLESEX AND MAB-3 RELATED TRANSCRIPTION FACTOR DMRT"/>
    <property type="match status" value="1"/>
</dbReference>
<evidence type="ECO:0000256" key="2">
    <source>
        <dbReference type="ARBA" id="ARBA00022723"/>
    </source>
</evidence>
<evidence type="ECO:0000256" key="4">
    <source>
        <dbReference type="ARBA" id="ARBA00023125"/>
    </source>
</evidence>
<dbReference type="Proteomes" id="UP001152795">
    <property type="component" value="Unassembled WGS sequence"/>
</dbReference>
<keyword evidence="2 6" id="KW-0479">Metal-binding</keyword>
<dbReference type="PROSITE" id="PS40000">
    <property type="entry name" value="DM_1"/>
    <property type="match status" value="1"/>
</dbReference>
<comment type="similarity">
    <text evidence="1">Belongs to the DMRT family.</text>
</comment>
<evidence type="ECO:0000256" key="6">
    <source>
        <dbReference type="PROSITE-ProRule" id="PRU00070"/>
    </source>
</evidence>
<feature type="compositionally biased region" description="Basic and acidic residues" evidence="7">
    <location>
        <begin position="157"/>
        <end position="169"/>
    </location>
</feature>
<dbReference type="InterPro" id="IPR036407">
    <property type="entry name" value="DM_DNA-bd_sf"/>
</dbReference>
<dbReference type="GO" id="GO:0000981">
    <property type="term" value="F:DNA-binding transcription factor activity, RNA polymerase II-specific"/>
    <property type="evidence" value="ECO:0007669"/>
    <property type="project" value="TreeGrafter"/>
</dbReference>
<keyword evidence="5 6" id="KW-0539">Nucleus</keyword>
<dbReference type="CDD" id="cd14370">
    <property type="entry name" value="CUE_DMA"/>
    <property type="match status" value="1"/>
</dbReference>
<dbReference type="SUPFAM" id="SSF82927">
    <property type="entry name" value="Cysteine-rich DNA binding domain, (DM domain)"/>
    <property type="match status" value="1"/>
</dbReference>
<evidence type="ECO:0000313" key="8">
    <source>
        <dbReference type="EMBL" id="CAB3994455.1"/>
    </source>
</evidence>
<sequence>MTDVLASPSEMPSATEENVRTPRCARCRNHGIISYLKGHKRYCEWKECQCSKCSLIIERQRLMAAQVALKRDTEEDHNVLSLPSHCLPMFGQAPDRFGMPAREESISPHSDEDNTFCETTLKRESNDDTEAQTTAVKRRRTLTPDENQRPDNTTSQRTDDERPDFAERLPTDYDNMNVFSSPVYAIGEDGKGKPKCPPIELLCRLFPTQKRSVLQLIHKGCNNDLIKTIECVLPSHEKAMASLKYQSMTMGVPRCPQFIPPGFPPLLPYPMNQHHRLYLPASIASESLPLYNMHGGSTFRRGYIASPGYHGKATCQEFSEDSFPVSQRTCPCCHKNVPFTLRACDSCGHCFEVSPSTRG</sequence>
<dbReference type="GO" id="GO:0046872">
    <property type="term" value="F:metal ion binding"/>
    <property type="evidence" value="ECO:0007669"/>
    <property type="project" value="UniProtKB-KW"/>
</dbReference>
<dbReference type="OrthoDB" id="6162476at2759"/>
<reference evidence="8" key="1">
    <citation type="submission" date="2020-04" db="EMBL/GenBank/DDBJ databases">
        <authorList>
            <person name="Alioto T."/>
            <person name="Alioto T."/>
            <person name="Gomez Garrido J."/>
        </authorList>
    </citation>
    <scope>NUCLEOTIDE SEQUENCE</scope>
    <source>
        <strain evidence="8">A484AB</strain>
    </source>
</reference>
<dbReference type="PROSITE" id="PS50809">
    <property type="entry name" value="DM_2"/>
    <property type="match status" value="1"/>
</dbReference>